<organism evidence="1">
    <name type="scientific">Sicyonia whispovirus</name>
    <dbReference type="NCBI Taxonomy" id="2984283"/>
    <lineage>
        <taxon>Viruses</taxon>
        <taxon>Viruses incertae sedis</taxon>
        <taxon>Naldaviricetes</taxon>
        <taxon>Nimaviridae</taxon>
        <taxon>Whispovirus</taxon>
    </lineage>
</organism>
<reference evidence="1" key="1">
    <citation type="submission" date="2022-10" db="EMBL/GenBank/DDBJ databases">
        <title>Genome sequences of endogenous nimaviruses in decapod crustaceans.</title>
        <authorList>
            <person name="Kawato S."/>
            <person name="Nozaki R."/>
            <person name="Kondo H."/>
            <person name="Hirono I."/>
        </authorList>
    </citation>
    <scope>NUCLEOTIDE SEQUENCE</scope>
    <source>
        <strain evidence="1">Fukuoka2019</strain>
    </source>
</reference>
<dbReference type="InterPro" id="IPR036465">
    <property type="entry name" value="vWFA_dom_sf"/>
</dbReference>
<dbReference type="SUPFAM" id="SSF53300">
    <property type="entry name" value="vWA-like"/>
    <property type="match status" value="1"/>
</dbReference>
<dbReference type="EMBL" id="LC738881">
    <property type="protein sequence ID" value="BDT63139.1"/>
    <property type="molecule type" value="Genomic_DNA"/>
</dbReference>
<accession>A0A9C7CEI7</accession>
<evidence type="ECO:0000313" key="1">
    <source>
        <dbReference type="EMBL" id="BDT63139.1"/>
    </source>
</evidence>
<evidence type="ECO:0008006" key="2">
    <source>
        <dbReference type="Google" id="ProtNLM"/>
    </source>
</evidence>
<sequence>MDPSASLMSEGSLRVLFLFDISGSMEQCKESAVKIAAMASIYEKVKVSFIFFSDYDRLRNGVERVDVQDHAQLTRDLSLLHQTGGLSSCYGAACTALLAALDIVESEKDTGALIYAITNKGGRFVQSRGQKKELNNWNKGVPAHQKRLMREMGAEQAAERMWRLNVKMMVLSTSRRAYSVTGFEALKKAAGRRQALHPGVQLLILNSAKKLFKVVTRDLMHTLNPSPAFQVQSLVGARAETISGALDFLDQLGTSSDQRNSAEIMLHEIANTDSGAKCLIGGDARTNFLFFDLFGGTLVSPGAPAWVRYCMLTSFPCARTANTLVERLVDGDDNLLGVVADCDSLGAAIRNFVDDYASASPREAYQNAVARMASSREAASAQQRQRVKTMAKGLVGPTLAAAHNCRDRGEPLLFIDDSAIKNGREFLKTSLSWFSSEFPKMSSASTFEWVEKNLLLAIRAATGEDSSRANVGLADNCITHLPGSDFPDGRGSTASPLQVLSFLIDMSVSLTTAQSFNTATLAALVMRRAQSYDPVLVAAARDLLGSCDLAQLFDGQPLAHSGCVQALWLSEGVRPLLPAGVLTTLMNSLQISNFVLALKRNEQHSLGFGVARLGEVCAEGERTDCLHCERALLPEHFPAGNRRLCLYCRTTVASSANATFAALCSIFNLGAQPTPLPGVRSRSNRRTLTGPHLSERVEADPTTRQVQLLCGLCRGFYTVADLGRVPAENKKHKCPFCRAFAITQRPKLENLLAAYVRASDSGEVQDDCTHTLAVDFIGQHAKMLLPAAAVPSSPEERERLLKLLREWIAKERRWHATLQGREPQREGSVGDEWNLSRRNGYEVKQYWRDAGIRDMLSPRQVEEVLLRQTGVRARFLPDDWASGVDNLPAPHIILAGAQETGQDRRYNENEIVKIFEEGELVTSEAARVLLAQVHPDLIESGILRIAPCSVCMSSECRAGSFFH</sequence>
<proteinExistence type="predicted"/>
<protein>
    <recommendedName>
        <fullName evidence="2">VWFA domain-containing protein</fullName>
    </recommendedName>
</protein>
<name>A0A9C7CEI7_9VIRU</name>